<protein>
    <submittedName>
        <fullName evidence="13">DH domain-containing protein</fullName>
    </submittedName>
</protein>
<feature type="domain" description="FYVE-type" evidence="11">
    <location>
        <begin position="733"/>
        <end position="782"/>
    </location>
</feature>
<feature type="domain" description="DH" evidence="10">
    <location>
        <begin position="354"/>
        <end position="571"/>
    </location>
</feature>
<feature type="compositionally biased region" description="Polar residues" evidence="9">
    <location>
        <begin position="25"/>
        <end position="36"/>
    </location>
</feature>
<keyword evidence="12" id="KW-1185">Reference proteome</keyword>
<comment type="subcellular location">
    <subcellularLocation>
        <location evidence="1">Cytoplasm</location>
        <location evidence="1">Cytoskeleton</location>
    </subcellularLocation>
</comment>
<dbReference type="InterPro" id="IPR001849">
    <property type="entry name" value="PH_domain"/>
</dbReference>
<reference evidence="12" key="1">
    <citation type="journal article" date="2013" name="Genetics">
        <title>The draft genome and transcriptome of Panagrellus redivivus are shaped by the harsh demands of a free-living lifestyle.</title>
        <authorList>
            <person name="Srinivasan J."/>
            <person name="Dillman A.R."/>
            <person name="Macchietto M.G."/>
            <person name="Heikkinen L."/>
            <person name="Lakso M."/>
            <person name="Fracchia K.M."/>
            <person name="Antoshechkin I."/>
            <person name="Mortazavi A."/>
            <person name="Wong G."/>
            <person name="Sternberg P.W."/>
        </authorList>
    </citation>
    <scope>NUCLEOTIDE SEQUENCE [LARGE SCALE GENOMIC DNA]</scope>
    <source>
        <strain evidence="12">MT8872</strain>
    </source>
</reference>
<dbReference type="InterPro" id="IPR017455">
    <property type="entry name" value="Znf_FYVE-rel"/>
</dbReference>
<dbReference type="GO" id="GO:0007010">
    <property type="term" value="P:cytoskeleton organization"/>
    <property type="evidence" value="ECO:0007669"/>
    <property type="project" value="TreeGrafter"/>
</dbReference>
<evidence type="ECO:0000256" key="4">
    <source>
        <dbReference type="ARBA" id="ARBA00022723"/>
    </source>
</evidence>
<evidence type="ECO:0000313" key="13">
    <source>
        <dbReference type="WBParaSite" id="Pan_g17337.t2"/>
    </source>
</evidence>
<dbReference type="PROSITE" id="PS50178">
    <property type="entry name" value="ZF_FYVE"/>
    <property type="match status" value="1"/>
</dbReference>
<dbReference type="Gene3D" id="3.30.40.10">
    <property type="entry name" value="Zinc/RING finger domain, C3HC4 (zinc finger)"/>
    <property type="match status" value="1"/>
</dbReference>
<keyword evidence="3" id="KW-0344">Guanine-nucleotide releasing factor</keyword>
<dbReference type="PANTHER" id="PTHR12673">
    <property type="entry name" value="FACIOGENITAL DYSPLASIA PROTEIN"/>
    <property type="match status" value="1"/>
</dbReference>
<evidence type="ECO:0000256" key="9">
    <source>
        <dbReference type="SAM" id="MobiDB-lite"/>
    </source>
</evidence>
<name>A0A7E4V734_PANRE</name>
<feature type="region of interest" description="Disordered" evidence="9">
    <location>
        <begin position="1"/>
        <end position="117"/>
    </location>
</feature>
<feature type="compositionally biased region" description="Pro residues" evidence="9">
    <location>
        <begin position="74"/>
        <end position="87"/>
    </location>
</feature>
<feature type="compositionally biased region" description="Low complexity" evidence="9">
    <location>
        <begin position="101"/>
        <end position="117"/>
    </location>
</feature>
<dbReference type="InterPro" id="IPR000306">
    <property type="entry name" value="Znf_FYVE"/>
</dbReference>
<keyword evidence="7" id="KW-0206">Cytoskeleton</keyword>
<organism evidence="12 13">
    <name type="scientific">Panagrellus redivivus</name>
    <name type="common">Microworm</name>
    <dbReference type="NCBI Taxonomy" id="6233"/>
    <lineage>
        <taxon>Eukaryota</taxon>
        <taxon>Metazoa</taxon>
        <taxon>Ecdysozoa</taxon>
        <taxon>Nematoda</taxon>
        <taxon>Chromadorea</taxon>
        <taxon>Rhabditida</taxon>
        <taxon>Tylenchina</taxon>
        <taxon>Panagrolaimomorpha</taxon>
        <taxon>Panagrolaimoidea</taxon>
        <taxon>Panagrolaimidae</taxon>
        <taxon>Panagrellus</taxon>
    </lineage>
</organism>
<dbReference type="SMART" id="SM00064">
    <property type="entry name" value="FYVE"/>
    <property type="match status" value="1"/>
</dbReference>
<dbReference type="GO" id="GO:0005085">
    <property type="term" value="F:guanyl-nucleotide exchange factor activity"/>
    <property type="evidence" value="ECO:0007669"/>
    <property type="project" value="UniProtKB-KW"/>
</dbReference>
<keyword evidence="5 8" id="KW-0863">Zinc-finger</keyword>
<evidence type="ECO:0000256" key="3">
    <source>
        <dbReference type="ARBA" id="ARBA00022658"/>
    </source>
</evidence>
<feature type="region of interest" description="Disordered" evidence="9">
    <location>
        <begin position="275"/>
        <end position="306"/>
    </location>
</feature>
<feature type="compositionally biased region" description="Basic and acidic residues" evidence="9">
    <location>
        <begin position="287"/>
        <end position="306"/>
    </location>
</feature>
<evidence type="ECO:0000313" key="12">
    <source>
        <dbReference type="Proteomes" id="UP000492821"/>
    </source>
</evidence>
<dbReference type="InterPro" id="IPR035899">
    <property type="entry name" value="DBL_dom_sf"/>
</dbReference>
<dbReference type="GO" id="GO:0005737">
    <property type="term" value="C:cytoplasm"/>
    <property type="evidence" value="ECO:0007669"/>
    <property type="project" value="TreeGrafter"/>
</dbReference>
<evidence type="ECO:0000256" key="5">
    <source>
        <dbReference type="ARBA" id="ARBA00022771"/>
    </source>
</evidence>
<dbReference type="GO" id="GO:0008270">
    <property type="term" value="F:zinc ion binding"/>
    <property type="evidence" value="ECO:0007669"/>
    <property type="project" value="UniProtKB-KW"/>
</dbReference>
<dbReference type="Pfam" id="PF01363">
    <property type="entry name" value="FYVE"/>
    <property type="match status" value="1"/>
</dbReference>
<dbReference type="SMART" id="SM00325">
    <property type="entry name" value="RhoGEF"/>
    <property type="match status" value="1"/>
</dbReference>
<keyword evidence="4" id="KW-0479">Metal-binding</keyword>
<dbReference type="SUPFAM" id="SSF48065">
    <property type="entry name" value="DBL homology domain (DH-domain)"/>
    <property type="match status" value="1"/>
</dbReference>
<feature type="region of interest" description="Disordered" evidence="9">
    <location>
        <begin position="179"/>
        <end position="231"/>
    </location>
</feature>
<dbReference type="SMART" id="SM00233">
    <property type="entry name" value="PH"/>
    <property type="match status" value="2"/>
</dbReference>
<keyword evidence="2" id="KW-0963">Cytoplasm</keyword>
<evidence type="ECO:0000256" key="1">
    <source>
        <dbReference type="ARBA" id="ARBA00004245"/>
    </source>
</evidence>
<dbReference type="SUPFAM" id="SSF57903">
    <property type="entry name" value="FYVE/PHD zinc finger"/>
    <property type="match status" value="1"/>
</dbReference>
<dbReference type="InterPro" id="IPR051092">
    <property type="entry name" value="FYVE_RhoGEF_PH"/>
</dbReference>
<dbReference type="Pfam" id="PF00621">
    <property type="entry name" value="RhoGEF"/>
    <property type="match status" value="1"/>
</dbReference>
<evidence type="ECO:0000259" key="11">
    <source>
        <dbReference type="PROSITE" id="PS50178"/>
    </source>
</evidence>
<dbReference type="InterPro" id="IPR000219">
    <property type="entry name" value="DH_dom"/>
</dbReference>
<dbReference type="InterPro" id="IPR011011">
    <property type="entry name" value="Znf_FYVE_PHD"/>
</dbReference>
<evidence type="ECO:0000259" key="10">
    <source>
        <dbReference type="PROSITE" id="PS50010"/>
    </source>
</evidence>
<dbReference type="Gene3D" id="1.20.900.10">
    <property type="entry name" value="Dbl homology (DH) domain"/>
    <property type="match status" value="1"/>
</dbReference>
<dbReference type="InterPro" id="IPR013083">
    <property type="entry name" value="Znf_RING/FYVE/PHD"/>
</dbReference>
<dbReference type="Gene3D" id="2.30.29.30">
    <property type="entry name" value="Pleckstrin-homology domain (PH domain)/Phosphotyrosine-binding domain (PTB)"/>
    <property type="match status" value="1"/>
</dbReference>
<reference evidence="13" key="2">
    <citation type="submission" date="2020-10" db="UniProtKB">
        <authorList>
            <consortium name="WormBaseParasite"/>
        </authorList>
    </citation>
    <scope>IDENTIFICATION</scope>
</reference>
<dbReference type="GO" id="GO:0046847">
    <property type="term" value="P:filopodium assembly"/>
    <property type="evidence" value="ECO:0007669"/>
    <property type="project" value="TreeGrafter"/>
</dbReference>
<evidence type="ECO:0000256" key="6">
    <source>
        <dbReference type="ARBA" id="ARBA00022833"/>
    </source>
</evidence>
<dbReference type="PROSITE" id="PS50010">
    <property type="entry name" value="DH_2"/>
    <property type="match status" value="1"/>
</dbReference>
<proteinExistence type="predicted"/>
<feature type="compositionally biased region" description="Basic and acidic residues" evidence="9">
    <location>
        <begin position="1"/>
        <end position="17"/>
    </location>
</feature>
<dbReference type="PANTHER" id="PTHR12673:SF271">
    <property type="entry name" value="FYVE, RHOGEF AND PH DOMAIN-CONTAINING PROTEIN TAG-77"/>
    <property type="match status" value="1"/>
</dbReference>
<dbReference type="WBParaSite" id="Pan_g17337.t2">
    <property type="protein sequence ID" value="Pan_g17337.t2"/>
    <property type="gene ID" value="Pan_g17337"/>
</dbReference>
<dbReference type="Proteomes" id="UP000492821">
    <property type="component" value="Unassembled WGS sequence"/>
</dbReference>
<accession>A0A7E4V734</accession>
<evidence type="ECO:0000256" key="2">
    <source>
        <dbReference type="ARBA" id="ARBA00022490"/>
    </source>
</evidence>
<feature type="compositionally biased region" description="Acidic residues" evidence="9">
    <location>
        <begin position="214"/>
        <end position="227"/>
    </location>
</feature>
<keyword evidence="6" id="KW-0862">Zinc</keyword>
<evidence type="ECO:0000256" key="8">
    <source>
        <dbReference type="PROSITE-ProRule" id="PRU00091"/>
    </source>
</evidence>
<sequence>MATEDEARPSVRDRRAQFEAPNGASVATSSGDTGSRVSKAKRLFEKSKNAAQTPRFKPALPPKPKDLDSRKSIFPPPVPKHAPPAIPERPFSLRRKSWTDNNNCNQSNESQSQQNNQFQHRSGFLDFFDFYLHSQTSKIPATSKMSAFLMELGDHVVRRTVRLVHDAAMAPIGYFFPEQSSVDGSDSARDSVISDDGPSPAANENVDSSADDSASTDDTSDQGDDEPYGSQFNHLKDYFEEEGPGTFSKQDTLHTSVINQMKREGLFEGLAEYRKQQAATTPSSMDDDSKSTQEDFADGHDSGVHNDGDLAADGDEAAMVTLRPPPQVPPHRTSVVKISKYPCDDPKEEKRLINLENCVLEMAINEERFTRVLTHMVKDYPRYLKHVEEKQGNTCPQEYQKLIEEITALLSPVLSIHDAMLANFEEMAQNWDSRNPNLAGVMMPSLDYLKICGPYVVNKPMLCREYKKIYDRNKQFAWATFRFENEVMNFNEGFVSRFASYQYAPPQSMVVSQGTGITYVQQMDLIHQNVVRYKLFVNRYMELLPPGHSELPNAEIIMRKLDQVVNAIDEKLGEEEKLKFQYDLQVKLNGKFDVLKPGRKLIMHAELQRQARKDRIDQLVVLFSDVLLMCKPKCQSLRQIPVSNLRVEVEDNSERDCWFIIYSHQKTTAILCPTKDIRNKWVEEINSTKQIFMASLMSRNRNNNALSEETPEVAFQALWIADEDATMCMMQDCAKRFSVISRKHHCRVCGYIICNRCSGFAPVKSEGYRTNRVCPECFYETQELFLSGKFFPEYMIVWSSSAKNHNFSMNSSEFRILYKTGKYHSAKELFESPKNGHRKRSEKLDTQEKFLICGTVWMKNGQCYARLCRDFMLYIYAARYDPCYMHSFTIQGYVWSSKSLKSDRTRFRLVPNSTSPRHSIDFDVADKQASLWESALEKLLQSSNMNPASNDSD</sequence>
<dbReference type="GO" id="GO:0005856">
    <property type="term" value="C:cytoskeleton"/>
    <property type="evidence" value="ECO:0007669"/>
    <property type="project" value="UniProtKB-SubCell"/>
</dbReference>
<dbReference type="InterPro" id="IPR011993">
    <property type="entry name" value="PH-like_dom_sf"/>
</dbReference>
<dbReference type="AlphaFoldDB" id="A0A7E4V734"/>
<dbReference type="SUPFAM" id="SSF50729">
    <property type="entry name" value="PH domain-like"/>
    <property type="match status" value="1"/>
</dbReference>
<evidence type="ECO:0000256" key="7">
    <source>
        <dbReference type="ARBA" id="ARBA00023212"/>
    </source>
</evidence>